<evidence type="ECO:0000313" key="7">
    <source>
        <dbReference type="EMBL" id="HIS83426.1"/>
    </source>
</evidence>
<dbReference type="InterPro" id="IPR026265">
    <property type="entry name" value="LptC"/>
</dbReference>
<dbReference type="Pfam" id="PF06835">
    <property type="entry name" value="LptC"/>
    <property type="match status" value="1"/>
</dbReference>
<evidence type="ECO:0000256" key="4">
    <source>
        <dbReference type="ARBA" id="ARBA00022989"/>
    </source>
</evidence>
<evidence type="ECO:0000256" key="2">
    <source>
        <dbReference type="ARBA" id="ARBA00022519"/>
    </source>
</evidence>
<dbReference type="GO" id="GO:0017089">
    <property type="term" value="F:glycolipid transfer activity"/>
    <property type="evidence" value="ECO:0007669"/>
    <property type="project" value="TreeGrafter"/>
</dbReference>
<keyword evidence="5 6" id="KW-0472">Membrane</keyword>
<proteinExistence type="predicted"/>
<comment type="caution">
    <text evidence="7">The sequence shown here is derived from an EMBL/GenBank/DDBJ whole genome shotgun (WGS) entry which is preliminary data.</text>
</comment>
<keyword evidence="2" id="KW-0997">Cell inner membrane</keyword>
<dbReference type="GO" id="GO:0005886">
    <property type="term" value="C:plasma membrane"/>
    <property type="evidence" value="ECO:0007669"/>
    <property type="project" value="InterPro"/>
</dbReference>
<gene>
    <name evidence="7" type="primary">lptC</name>
    <name evidence="7" type="ORF">IAD41_07470</name>
</gene>
<dbReference type="GO" id="GO:0015221">
    <property type="term" value="F:lipopolysaccharide transmembrane transporter activity"/>
    <property type="evidence" value="ECO:0007669"/>
    <property type="project" value="InterPro"/>
</dbReference>
<keyword evidence="4 6" id="KW-1133">Transmembrane helix</keyword>
<reference evidence="7" key="1">
    <citation type="submission" date="2020-10" db="EMBL/GenBank/DDBJ databases">
        <authorList>
            <person name="Gilroy R."/>
        </authorList>
    </citation>
    <scope>NUCLEOTIDE SEQUENCE</scope>
    <source>
        <strain evidence="7">CHK152-2994</strain>
    </source>
</reference>
<evidence type="ECO:0000256" key="3">
    <source>
        <dbReference type="ARBA" id="ARBA00022692"/>
    </source>
</evidence>
<dbReference type="InterPro" id="IPR052363">
    <property type="entry name" value="LPS_export_LptC"/>
</dbReference>
<protein>
    <submittedName>
        <fullName evidence="7">LPS export ABC transporter periplasmic protein LptC</fullName>
    </submittedName>
</protein>
<feature type="transmembrane region" description="Helical" evidence="6">
    <location>
        <begin position="12"/>
        <end position="34"/>
    </location>
</feature>
<sequence>MNWKNLSRKRKAYILGLLTLIGILAWAFISAGVITHNFNRSQLATQEDKQEALINGLILTETKKSEKYWEIYGETGTYNSSNEVAVLDNVIGNFYDENNQVSMSFESSHGTYNSKKNEIILYENTTIVIKDGTTLKTKRLTWSGSNNPVIAHGDVVITRNKDFYATA</sequence>
<keyword evidence="1" id="KW-1003">Cell membrane</keyword>
<dbReference type="PANTHER" id="PTHR37481:SF1">
    <property type="entry name" value="LIPOPOLYSACCHARIDE EXPORT SYSTEM PROTEIN LPTC"/>
    <property type="match status" value="1"/>
</dbReference>
<evidence type="ECO:0000256" key="6">
    <source>
        <dbReference type="SAM" id="Phobius"/>
    </source>
</evidence>
<dbReference type="InterPro" id="IPR010664">
    <property type="entry name" value="LipoPS_assembly_LptC-rel"/>
</dbReference>
<dbReference type="NCBIfam" id="TIGR04409">
    <property type="entry name" value="LptC_YrbK"/>
    <property type="match status" value="1"/>
</dbReference>
<dbReference type="EMBL" id="DVJO01000163">
    <property type="protein sequence ID" value="HIS83426.1"/>
    <property type="molecule type" value="Genomic_DNA"/>
</dbReference>
<name>A0A9D1FXT8_9BACT</name>
<keyword evidence="3 6" id="KW-0812">Transmembrane</keyword>
<dbReference type="AlphaFoldDB" id="A0A9D1FXT8"/>
<dbReference type="Proteomes" id="UP000824139">
    <property type="component" value="Unassembled WGS sequence"/>
</dbReference>
<evidence type="ECO:0000313" key="8">
    <source>
        <dbReference type="Proteomes" id="UP000824139"/>
    </source>
</evidence>
<evidence type="ECO:0000256" key="1">
    <source>
        <dbReference type="ARBA" id="ARBA00022475"/>
    </source>
</evidence>
<evidence type="ECO:0000256" key="5">
    <source>
        <dbReference type="ARBA" id="ARBA00023136"/>
    </source>
</evidence>
<dbReference type="PANTHER" id="PTHR37481">
    <property type="entry name" value="LIPOPOLYSACCHARIDE EXPORT SYSTEM PROTEIN LPTC"/>
    <property type="match status" value="1"/>
</dbReference>
<feature type="non-terminal residue" evidence="7">
    <location>
        <position position="167"/>
    </location>
</feature>
<reference evidence="7" key="2">
    <citation type="journal article" date="2021" name="PeerJ">
        <title>Extensive microbial diversity within the chicken gut microbiome revealed by metagenomics and culture.</title>
        <authorList>
            <person name="Gilroy R."/>
            <person name="Ravi A."/>
            <person name="Getino M."/>
            <person name="Pursley I."/>
            <person name="Horton D.L."/>
            <person name="Alikhan N.F."/>
            <person name="Baker D."/>
            <person name="Gharbi K."/>
            <person name="Hall N."/>
            <person name="Watson M."/>
            <person name="Adriaenssens E.M."/>
            <person name="Foster-Nyarko E."/>
            <person name="Jarju S."/>
            <person name="Secka A."/>
            <person name="Antonio M."/>
            <person name="Oren A."/>
            <person name="Chaudhuri R.R."/>
            <person name="La Ragione R."/>
            <person name="Hildebrand F."/>
            <person name="Pallen M.J."/>
        </authorList>
    </citation>
    <scope>NUCLEOTIDE SEQUENCE</scope>
    <source>
        <strain evidence="7">CHK152-2994</strain>
    </source>
</reference>
<organism evidence="7 8">
    <name type="scientific">Candidatus Scatenecus faecavium</name>
    <dbReference type="NCBI Taxonomy" id="2840915"/>
    <lineage>
        <taxon>Bacteria</taxon>
        <taxon>Candidatus Scatenecus</taxon>
    </lineage>
</organism>
<dbReference type="GO" id="GO:0030288">
    <property type="term" value="C:outer membrane-bounded periplasmic space"/>
    <property type="evidence" value="ECO:0007669"/>
    <property type="project" value="TreeGrafter"/>
</dbReference>
<accession>A0A9D1FXT8</accession>